<comment type="caution">
    <text evidence="1">The sequence shown here is derived from an EMBL/GenBank/DDBJ whole genome shotgun (WGS) entry which is preliminary data.</text>
</comment>
<keyword evidence="2" id="KW-1185">Reference proteome</keyword>
<dbReference type="AlphaFoldDB" id="A0A2P8GF89"/>
<reference evidence="1 2" key="1">
    <citation type="submission" date="2018-03" db="EMBL/GenBank/DDBJ databases">
        <title>Genomic Encyclopedia of Archaeal and Bacterial Type Strains, Phase II (KMG-II): from individual species to whole genera.</title>
        <authorList>
            <person name="Goeker M."/>
        </authorList>
    </citation>
    <scope>NUCLEOTIDE SEQUENCE [LARGE SCALE GENOMIC DNA]</scope>
    <source>
        <strain evidence="1 2">DSM 29057</strain>
    </source>
</reference>
<evidence type="ECO:0000313" key="1">
    <source>
        <dbReference type="EMBL" id="PSL32639.1"/>
    </source>
</evidence>
<protein>
    <submittedName>
        <fullName evidence="1">Uncharacterized protein</fullName>
    </submittedName>
</protein>
<dbReference type="EMBL" id="PYAS01000002">
    <property type="protein sequence ID" value="PSL32639.1"/>
    <property type="molecule type" value="Genomic_DNA"/>
</dbReference>
<accession>A0A2P8GF89</accession>
<name>A0A2P8GF89_9BACT</name>
<gene>
    <name evidence="1" type="ORF">CLV60_102357</name>
</gene>
<organism evidence="1 2">
    <name type="scientific">Dyadobacter jiangsuensis</name>
    <dbReference type="NCBI Taxonomy" id="1591085"/>
    <lineage>
        <taxon>Bacteria</taxon>
        <taxon>Pseudomonadati</taxon>
        <taxon>Bacteroidota</taxon>
        <taxon>Cytophagia</taxon>
        <taxon>Cytophagales</taxon>
        <taxon>Spirosomataceae</taxon>
        <taxon>Dyadobacter</taxon>
    </lineage>
</organism>
<dbReference type="Proteomes" id="UP000241964">
    <property type="component" value="Unassembled WGS sequence"/>
</dbReference>
<evidence type="ECO:0000313" key="2">
    <source>
        <dbReference type="Proteomes" id="UP000241964"/>
    </source>
</evidence>
<proteinExistence type="predicted"/>
<sequence length="33" mass="3893">MISYYYVMIKSYNGAQNEDIFTQFAIQILNWGA</sequence>